<evidence type="ECO:0000256" key="1">
    <source>
        <dbReference type="ARBA" id="ARBA00004123"/>
    </source>
</evidence>
<dbReference type="AlphaFoldDB" id="G8JPZ0"/>
<dbReference type="GO" id="GO:0006302">
    <property type="term" value="P:double-strand break repair"/>
    <property type="evidence" value="ECO:0007669"/>
    <property type="project" value="EnsemblFungi"/>
</dbReference>
<dbReference type="GO" id="GO:0006260">
    <property type="term" value="P:DNA replication"/>
    <property type="evidence" value="ECO:0007669"/>
    <property type="project" value="EnsemblFungi"/>
</dbReference>
<dbReference type="Proteomes" id="UP000006790">
    <property type="component" value="Chromosome 2"/>
</dbReference>
<organism evidence="13 14">
    <name type="scientific">Eremothecium cymbalariae (strain CBS 270.75 / DBVPG 7215 / KCTC 17166 / NRRL Y-17582)</name>
    <name type="common">Yeast</name>
    <dbReference type="NCBI Taxonomy" id="931890"/>
    <lineage>
        <taxon>Eukaryota</taxon>
        <taxon>Fungi</taxon>
        <taxon>Dikarya</taxon>
        <taxon>Ascomycota</taxon>
        <taxon>Saccharomycotina</taxon>
        <taxon>Saccharomycetes</taxon>
        <taxon>Saccharomycetales</taxon>
        <taxon>Saccharomycetaceae</taxon>
        <taxon>Eremothecium</taxon>
    </lineage>
</organism>
<evidence type="ECO:0000313" key="13">
    <source>
        <dbReference type="EMBL" id="AET38453.1"/>
    </source>
</evidence>
<reference evidence="14" key="1">
    <citation type="journal article" date="2012" name="G3 (Bethesda)">
        <title>Pichia sorbitophila, an interspecies yeast hybrid reveals early steps of genome resolution following polyploidization.</title>
        <authorList>
            <person name="Leh Louis V."/>
            <person name="Despons L."/>
            <person name="Friedrich A."/>
            <person name="Martin T."/>
            <person name="Durrens P."/>
            <person name="Casaregola S."/>
            <person name="Neuveglise C."/>
            <person name="Fairhead C."/>
            <person name="Marck C."/>
            <person name="Cruz J.A."/>
            <person name="Straub M.L."/>
            <person name="Kugler V."/>
            <person name="Sacerdot C."/>
            <person name="Uzunov Z."/>
            <person name="Thierry A."/>
            <person name="Weiss S."/>
            <person name="Bleykasten C."/>
            <person name="De Montigny J."/>
            <person name="Jacques N."/>
            <person name="Jung P."/>
            <person name="Lemaire M."/>
            <person name="Mallet S."/>
            <person name="Morel G."/>
            <person name="Richard G.F."/>
            <person name="Sarkar A."/>
            <person name="Savel G."/>
            <person name="Schacherer J."/>
            <person name="Seret M.L."/>
            <person name="Talla E."/>
            <person name="Samson G."/>
            <person name="Jubin C."/>
            <person name="Poulain J."/>
            <person name="Vacherie B."/>
            <person name="Barbe V."/>
            <person name="Pelletier E."/>
            <person name="Sherman D.J."/>
            <person name="Westhof E."/>
            <person name="Weissenbach J."/>
            <person name="Baret P.V."/>
            <person name="Wincker P."/>
            <person name="Gaillardin C."/>
            <person name="Dujon B."/>
            <person name="Souciet J.L."/>
        </authorList>
    </citation>
    <scope>NUCLEOTIDE SEQUENCE [LARGE SCALE GENOMIC DNA]</scope>
    <source>
        <strain evidence="14">CBS 270.75 / DBVPG 7215 / KCTC 17166 / NRRL Y-17582</strain>
    </source>
</reference>
<dbReference type="SUPFAM" id="SSF55729">
    <property type="entry name" value="Acyl-CoA N-acyltransferases (Nat)"/>
    <property type="match status" value="1"/>
</dbReference>
<dbReference type="PROSITE" id="PS51186">
    <property type="entry name" value="GNAT"/>
    <property type="match status" value="1"/>
</dbReference>
<dbReference type="InParanoid" id="G8JPZ0"/>
<comment type="subcellular location">
    <subcellularLocation>
        <location evidence="1">Nucleus</location>
    </subcellularLocation>
</comment>
<dbReference type="InterPro" id="IPR028009">
    <property type="entry name" value="ESCO_Acetyltransf_dom"/>
</dbReference>
<keyword evidence="4" id="KW-0808">Transferase</keyword>
<dbReference type="KEGG" id="erc:Ecym_2754"/>
<keyword evidence="7" id="KW-0862">Zinc</keyword>
<evidence type="ECO:0000256" key="4">
    <source>
        <dbReference type="ARBA" id="ARBA00022679"/>
    </source>
</evidence>
<dbReference type="EMBL" id="CP002498">
    <property type="protein sequence ID" value="AET38453.1"/>
    <property type="molecule type" value="Genomic_DNA"/>
</dbReference>
<dbReference type="Gene3D" id="3.40.630.30">
    <property type="match status" value="1"/>
</dbReference>
<evidence type="ECO:0000313" key="14">
    <source>
        <dbReference type="Proteomes" id="UP000006790"/>
    </source>
</evidence>
<dbReference type="GO" id="GO:0034087">
    <property type="term" value="P:establishment of mitotic sister chromatid cohesion"/>
    <property type="evidence" value="ECO:0007669"/>
    <property type="project" value="EnsemblFungi"/>
</dbReference>
<proteinExistence type="inferred from homology"/>
<comment type="similarity">
    <text evidence="2">Belongs to the acetyltransferase family. ECO subfamily.</text>
</comment>
<dbReference type="FunCoup" id="G8JPZ0">
    <property type="interactions" value="37"/>
</dbReference>
<protein>
    <recommendedName>
        <fullName evidence="3">N-acetyltransferase ECO1</fullName>
    </recommendedName>
    <alternativeName>
        <fullName evidence="11">Establishment of cohesion protein 1</fullName>
    </alternativeName>
</protein>
<dbReference type="GO" id="GO:0007088">
    <property type="term" value="P:regulation of mitotic nuclear division"/>
    <property type="evidence" value="ECO:0007669"/>
    <property type="project" value="EnsemblFungi"/>
</dbReference>
<dbReference type="GO" id="GO:0007076">
    <property type="term" value="P:mitotic chromosome condensation"/>
    <property type="evidence" value="ECO:0007669"/>
    <property type="project" value="EnsemblFungi"/>
</dbReference>
<evidence type="ECO:0000256" key="6">
    <source>
        <dbReference type="ARBA" id="ARBA00022771"/>
    </source>
</evidence>
<keyword evidence="6" id="KW-0863">Zinc-finger</keyword>
<dbReference type="InterPro" id="IPR000182">
    <property type="entry name" value="GNAT_dom"/>
</dbReference>
<dbReference type="GO" id="GO:0043596">
    <property type="term" value="C:nuclear replication fork"/>
    <property type="evidence" value="ECO:0007669"/>
    <property type="project" value="EnsemblFungi"/>
</dbReference>
<dbReference type="InterPro" id="IPR016181">
    <property type="entry name" value="Acyl_CoA_acyltransferase"/>
</dbReference>
<dbReference type="InterPro" id="IPR028005">
    <property type="entry name" value="AcTrfase_ESCO_Znf_dom"/>
</dbReference>
<keyword evidence="10" id="KW-0012">Acyltransferase</keyword>
<sequence length="269" mass="30239">MITSTIDKKNRPKKSARMLQSKLILPSAPAVALHKCSGCHMTYSLNSPLDTLEHKKYHDLHLNGKKWLQSWGTIVSKFTIDKFTPPSTSSSEGSKSGSSKWENEERIVVITPGRQAEVKPMLGLMKIINDELTAPHDENSFWSEQGLDSEGRAFVYVKRGRAVGAITVEYLNEGHNRGRWMRLESRKIVPNVVPRVKLGISRIWVCKKQRGTGIATRLLDCARKHSILGMEVAKWEMAWSQPSESGGRLAKNYNSLKHSSGELLIPCYI</sequence>
<dbReference type="GO" id="GO:0008270">
    <property type="term" value="F:zinc ion binding"/>
    <property type="evidence" value="ECO:0007669"/>
    <property type="project" value="UniProtKB-KW"/>
</dbReference>
<evidence type="ECO:0000256" key="11">
    <source>
        <dbReference type="ARBA" id="ARBA00032212"/>
    </source>
</evidence>
<dbReference type="GO" id="GO:0032200">
    <property type="term" value="P:telomere organization"/>
    <property type="evidence" value="ECO:0007669"/>
    <property type="project" value="EnsemblFungi"/>
</dbReference>
<dbReference type="GO" id="GO:0140588">
    <property type="term" value="P:chromatin looping"/>
    <property type="evidence" value="ECO:0007669"/>
    <property type="project" value="EnsemblFungi"/>
</dbReference>
<dbReference type="GO" id="GO:0000785">
    <property type="term" value="C:chromatin"/>
    <property type="evidence" value="ECO:0007669"/>
    <property type="project" value="EnsemblFungi"/>
</dbReference>
<dbReference type="PANTHER" id="PTHR45884:SF2">
    <property type="entry name" value="N-ACETYLTRANSFERASE ECO"/>
    <property type="match status" value="1"/>
</dbReference>
<dbReference type="STRING" id="931890.G8JPZ0"/>
<gene>
    <name evidence="13" type="ordered locus">Ecym_2754</name>
</gene>
<dbReference type="eggNOG" id="KOG3014">
    <property type="taxonomic scope" value="Eukaryota"/>
</dbReference>
<keyword evidence="8" id="KW-0539">Nucleus</keyword>
<evidence type="ECO:0000256" key="7">
    <source>
        <dbReference type="ARBA" id="ARBA00022833"/>
    </source>
</evidence>
<dbReference type="GO" id="GO:0061733">
    <property type="term" value="F:protein-lysine-acetyltransferase activity"/>
    <property type="evidence" value="ECO:0007669"/>
    <property type="project" value="TreeGrafter"/>
</dbReference>
<dbReference type="CDD" id="cd04301">
    <property type="entry name" value="NAT_SF"/>
    <property type="match status" value="1"/>
</dbReference>
<feature type="domain" description="N-acetyltransferase" evidence="12">
    <location>
        <begin position="111"/>
        <end position="269"/>
    </location>
</feature>
<dbReference type="GO" id="GO:0034089">
    <property type="term" value="P:establishment of meiotic sister chromatid cohesion"/>
    <property type="evidence" value="ECO:0007669"/>
    <property type="project" value="EnsemblFungi"/>
</dbReference>
<dbReference type="Pfam" id="PF13878">
    <property type="entry name" value="zf-C2H2_3"/>
    <property type="match status" value="1"/>
</dbReference>
<dbReference type="GeneID" id="11470815"/>
<evidence type="ECO:0000256" key="9">
    <source>
        <dbReference type="ARBA" id="ARBA00023306"/>
    </source>
</evidence>
<evidence type="ECO:0000256" key="2">
    <source>
        <dbReference type="ARBA" id="ARBA00005816"/>
    </source>
</evidence>
<accession>G8JPZ0</accession>
<evidence type="ECO:0000259" key="12">
    <source>
        <dbReference type="PROSITE" id="PS51186"/>
    </source>
</evidence>
<dbReference type="GO" id="GO:0003682">
    <property type="term" value="F:chromatin binding"/>
    <property type="evidence" value="ECO:0007669"/>
    <property type="project" value="EnsemblFungi"/>
</dbReference>
<keyword evidence="14" id="KW-1185">Reference proteome</keyword>
<evidence type="ECO:0000256" key="3">
    <source>
        <dbReference type="ARBA" id="ARBA00022043"/>
    </source>
</evidence>
<dbReference type="HOGENOM" id="CLU_039183_2_1_1"/>
<keyword evidence="5" id="KW-0479">Metal-binding</keyword>
<keyword evidence="9" id="KW-0131">Cell cycle</keyword>
<dbReference type="GO" id="GO:0070058">
    <property type="term" value="P:tRNA gene clustering"/>
    <property type="evidence" value="ECO:0007669"/>
    <property type="project" value="EnsemblFungi"/>
</dbReference>
<name>G8JPZ0_ERECY</name>
<dbReference type="OMA" id="NIFERCY"/>
<evidence type="ECO:0000256" key="8">
    <source>
        <dbReference type="ARBA" id="ARBA00023242"/>
    </source>
</evidence>
<dbReference type="OrthoDB" id="428854at2759"/>
<dbReference type="PANTHER" id="PTHR45884">
    <property type="entry name" value="N-ACETYLTRANSFERASE ECO"/>
    <property type="match status" value="1"/>
</dbReference>
<dbReference type="RefSeq" id="XP_003645270.1">
    <property type="nucleotide sequence ID" value="XM_003645222.1"/>
</dbReference>
<evidence type="ECO:0000256" key="10">
    <source>
        <dbReference type="ARBA" id="ARBA00023315"/>
    </source>
</evidence>
<evidence type="ECO:0000256" key="5">
    <source>
        <dbReference type="ARBA" id="ARBA00022723"/>
    </source>
</evidence>
<dbReference type="Pfam" id="PF13880">
    <property type="entry name" value="Acetyltransf_13"/>
    <property type="match status" value="1"/>
</dbReference>